<feature type="compositionally biased region" description="Polar residues" evidence="1">
    <location>
        <begin position="83"/>
        <end position="93"/>
    </location>
</feature>
<dbReference type="EMBL" id="JBFOLJ010000002">
    <property type="protein sequence ID" value="KAL2554102.1"/>
    <property type="molecule type" value="Genomic_DNA"/>
</dbReference>
<accession>A0ABD1WX22</accession>
<comment type="caution">
    <text evidence="2">The sequence shown here is derived from an EMBL/GenBank/DDBJ whole genome shotgun (WGS) entry which is preliminary data.</text>
</comment>
<name>A0ABD1WX22_9LAMI</name>
<feature type="compositionally biased region" description="Basic residues" evidence="1">
    <location>
        <begin position="96"/>
        <end position="107"/>
    </location>
</feature>
<gene>
    <name evidence="2" type="ORF">Fot_07721</name>
</gene>
<evidence type="ECO:0000313" key="2">
    <source>
        <dbReference type="EMBL" id="KAL2554102.1"/>
    </source>
</evidence>
<evidence type="ECO:0000256" key="1">
    <source>
        <dbReference type="SAM" id="MobiDB-lite"/>
    </source>
</evidence>
<proteinExistence type="predicted"/>
<reference evidence="3" key="1">
    <citation type="submission" date="2024-07" db="EMBL/GenBank/DDBJ databases">
        <title>Two chromosome-level genome assemblies of Korean endemic species Abeliophyllum distichum and Forsythia ovata (Oleaceae).</title>
        <authorList>
            <person name="Jang H."/>
        </authorList>
    </citation>
    <scope>NUCLEOTIDE SEQUENCE [LARGE SCALE GENOMIC DNA]</scope>
</reference>
<keyword evidence="3" id="KW-1185">Reference proteome</keyword>
<feature type="region of interest" description="Disordered" evidence="1">
    <location>
        <begin position="44"/>
        <end position="149"/>
    </location>
</feature>
<dbReference type="AlphaFoldDB" id="A0ABD1WX22"/>
<evidence type="ECO:0000313" key="3">
    <source>
        <dbReference type="Proteomes" id="UP001604277"/>
    </source>
</evidence>
<dbReference type="Proteomes" id="UP001604277">
    <property type="component" value="Unassembled WGS sequence"/>
</dbReference>
<protein>
    <submittedName>
        <fullName evidence="2">Uncharacterized protein</fullName>
    </submittedName>
</protein>
<sequence length="149" mass="17198">MHTYNKDVCPPVPPVYPPYQPQVYGLQRGSEEDEGLYSYASLVRPNAPFRENERVDPFQYPYHGYNTEKNYGNPNLPPRYSQEPETSQGSSVNDRLRRRPSRNRRERRAAATANQPPHMSPPLQYQTQRVHSPVAISPPQLQSYKIDDG</sequence>
<organism evidence="2 3">
    <name type="scientific">Forsythia ovata</name>
    <dbReference type="NCBI Taxonomy" id="205694"/>
    <lineage>
        <taxon>Eukaryota</taxon>
        <taxon>Viridiplantae</taxon>
        <taxon>Streptophyta</taxon>
        <taxon>Embryophyta</taxon>
        <taxon>Tracheophyta</taxon>
        <taxon>Spermatophyta</taxon>
        <taxon>Magnoliopsida</taxon>
        <taxon>eudicotyledons</taxon>
        <taxon>Gunneridae</taxon>
        <taxon>Pentapetalae</taxon>
        <taxon>asterids</taxon>
        <taxon>lamiids</taxon>
        <taxon>Lamiales</taxon>
        <taxon>Oleaceae</taxon>
        <taxon>Forsythieae</taxon>
        <taxon>Forsythia</taxon>
    </lineage>
</organism>